<evidence type="ECO:0000256" key="4">
    <source>
        <dbReference type="SAM" id="MobiDB-lite"/>
    </source>
</evidence>
<evidence type="ECO:0008006" key="7">
    <source>
        <dbReference type="Google" id="ProtNLM"/>
    </source>
</evidence>
<evidence type="ECO:0000256" key="1">
    <source>
        <dbReference type="ARBA" id="ARBA00023015"/>
    </source>
</evidence>
<name>A0AAD8GUR9_9APIA</name>
<comment type="caution">
    <text evidence="5">The sequence shown here is derived from an EMBL/GenBank/DDBJ whole genome shotgun (WGS) entry which is preliminary data.</text>
</comment>
<dbReference type="InterPro" id="IPR046955">
    <property type="entry name" value="PHR1-like"/>
</dbReference>
<reference evidence="5" key="1">
    <citation type="submission" date="2023-02" db="EMBL/GenBank/DDBJ databases">
        <title>Genome of toxic invasive species Heracleum sosnowskyi carries increased number of genes despite the absence of recent whole-genome duplications.</title>
        <authorList>
            <person name="Schelkunov M."/>
            <person name="Shtratnikova V."/>
            <person name="Makarenko M."/>
            <person name="Klepikova A."/>
            <person name="Omelchenko D."/>
            <person name="Novikova G."/>
            <person name="Obukhova E."/>
            <person name="Bogdanov V."/>
            <person name="Penin A."/>
            <person name="Logacheva M."/>
        </authorList>
    </citation>
    <scope>NUCLEOTIDE SEQUENCE</scope>
    <source>
        <strain evidence="5">Hsosn_3</strain>
        <tissue evidence="5">Leaf</tissue>
    </source>
</reference>
<reference evidence="5" key="2">
    <citation type="submission" date="2023-05" db="EMBL/GenBank/DDBJ databases">
        <authorList>
            <person name="Schelkunov M.I."/>
        </authorList>
    </citation>
    <scope>NUCLEOTIDE SEQUENCE</scope>
    <source>
        <strain evidence="5">Hsosn_3</strain>
        <tissue evidence="5">Leaf</tissue>
    </source>
</reference>
<dbReference type="GO" id="GO:0003700">
    <property type="term" value="F:DNA-binding transcription factor activity"/>
    <property type="evidence" value="ECO:0007669"/>
    <property type="project" value="InterPro"/>
</dbReference>
<dbReference type="PANTHER" id="PTHR31499">
    <property type="entry name" value="MYB FAMILY TRANSCRIPTION FACTOR PHL11"/>
    <property type="match status" value="1"/>
</dbReference>
<accession>A0AAD8GUR9</accession>
<dbReference type="NCBIfam" id="TIGR01557">
    <property type="entry name" value="myb_SHAQKYF"/>
    <property type="match status" value="1"/>
</dbReference>
<feature type="region of interest" description="Disordered" evidence="4">
    <location>
        <begin position="220"/>
        <end position="245"/>
    </location>
</feature>
<dbReference type="InterPro" id="IPR006447">
    <property type="entry name" value="Myb_dom_plants"/>
</dbReference>
<evidence type="ECO:0000313" key="5">
    <source>
        <dbReference type="EMBL" id="KAK1355715.1"/>
    </source>
</evidence>
<dbReference type="EMBL" id="JAUIZM010000011">
    <property type="protein sequence ID" value="KAK1355715.1"/>
    <property type="molecule type" value="Genomic_DNA"/>
</dbReference>
<dbReference type="Gene3D" id="1.10.10.60">
    <property type="entry name" value="Homeodomain-like"/>
    <property type="match status" value="1"/>
</dbReference>
<dbReference type="Proteomes" id="UP001237642">
    <property type="component" value="Unassembled WGS sequence"/>
</dbReference>
<protein>
    <recommendedName>
        <fullName evidence="7">HTH myb-type domain-containing protein</fullName>
    </recommendedName>
</protein>
<dbReference type="SUPFAM" id="SSF46689">
    <property type="entry name" value="Homeodomain-like"/>
    <property type="match status" value="1"/>
</dbReference>
<evidence type="ECO:0000313" key="6">
    <source>
        <dbReference type="Proteomes" id="UP001237642"/>
    </source>
</evidence>
<dbReference type="PANTHER" id="PTHR31499:SF67">
    <property type="entry name" value="TRANSCRIPTION FACTOR KAN3-RELATED"/>
    <property type="match status" value="1"/>
</dbReference>
<keyword evidence="2" id="KW-0804">Transcription</keyword>
<dbReference type="InterPro" id="IPR009057">
    <property type="entry name" value="Homeodomain-like_sf"/>
</dbReference>
<keyword evidence="6" id="KW-1185">Reference proteome</keyword>
<dbReference type="AlphaFoldDB" id="A0AAD8GUR9"/>
<evidence type="ECO:0000256" key="3">
    <source>
        <dbReference type="ARBA" id="ARBA00023242"/>
    </source>
</evidence>
<keyword evidence="1" id="KW-0805">Transcription regulation</keyword>
<sequence>MSYSGANSPYHQLNKKNVNHTGAGDFSEYINQQNSTQATLMQNNYNLDFDASGNTNSMVEQMSFYQQNSSHQNMKPMNQGGRLTMIQQNHVQHRMNEDGNVLAVELEPSLFTRGKPRIRWTLELHERFLRAASELGGLFSATPKGILQKMNVRGMNVEQVKSHLQKVRIRNSSNKFIDKTASEEYLTGLLNAHMNQGRPATSDLESYVADINAYGRLLSHHEPPSPCESLRIGPDEEGSESIHKI</sequence>
<organism evidence="5 6">
    <name type="scientific">Heracleum sosnowskyi</name>
    <dbReference type="NCBI Taxonomy" id="360622"/>
    <lineage>
        <taxon>Eukaryota</taxon>
        <taxon>Viridiplantae</taxon>
        <taxon>Streptophyta</taxon>
        <taxon>Embryophyta</taxon>
        <taxon>Tracheophyta</taxon>
        <taxon>Spermatophyta</taxon>
        <taxon>Magnoliopsida</taxon>
        <taxon>eudicotyledons</taxon>
        <taxon>Gunneridae</taxon>
        <taxon>Pentapetalae</taxon>
        <taxon>asterids</taxon>
        <taxon>campanulids</taxon>
        <taxon>Apiales</taxon>
        <taxon>Apiaceae</taxon>
        <taxon>Apioideae</taxon>
        <taxon>apioid superclade</taxon>
        <taxon>Tordylieae</taxon>
        <taxon>Tordyliinae</taxon>
        <taxon>Heracleum</taxon>
    </lineage>
</organism>
<dbReference type="GO" id="GO:0003677">
    <property type="term" value="F:DNA binding"/>
    <property type="evidence" value="ECO:0007669"/>
    <property type="project" value="InterPro"/>
</dbReference>
<evidence type="ECO:0000256" key="2">
    <source>
        <dbReference type="ARBA" id="ARBA00023163"/>
    </source>
</evidence>
<proteinExistence type="predicted"/>
<keyword evidence="3" id="KW-0539">Nucleus</keyword>
<gene>
    <name evidence="5" type="ORF">POM88_048971</name>
</gene>